<reference evidence="2 3" key="1">
    <citation type="submission" date="2024-04" db="EMBL/GenBank/DDBJ databases">
        <title>Genome assembly C_amara_ONT_v2.</title>
        <authorList>
            <person name="Yant L."/>
            <person name="Moore C."/>
            <person name="Slenker M."/>
        </authorList>
    </citation>
    <scope>NUCLEOTIDE SEQUENCE [LARGE SCALE GENOMIC DNA]</scope>
    <source>
        <tissue evidence="2">Leaf</tissue>
    </source>
</reference>
<evidence type="ECO:0000256" key="1">
    <source>
        <dbReference type="SAM" id="MobiDB-lite"/>
    </source>
</evidence>
<dbReference type="PANTHER" id="PTHR33067:SF31">
    <property type="entry name" value="RNA-DIRECTED DNA POLYMERASE"/>
    <property type="match status" value="1"/>
</dbReference>
<organism evidence="2 3">
    <name type="scientific">Cardamine amara subsp. amara</name>
    <dbReference type="NCBI Taxonomy" id="228776"/>
    <lineage>
        <taxon>Eukaryota</taxon>
        <taxon>Viridiplantae</taxon>
        <taxon>Streptophyta</taxon>
        <taxon>Embryophyta</taxon>
        <taxon>Tracheophyta</taxon>
        <taxon>Spermatophyta</taxon>
        <taxon>Magnoliopsida</taxon>
        <taxon>eudicotyledons</taxon>
        <taxon>Gunneridae</taxon>
        <taxon>Pentapetalae</taxon>
        <taxon>rosids</taxon>
        <taxon>malvids</taxon>
        <taxon>Brassicales</taxon>
        <taxon>Brassicaceae</taxon>
        <taxon>Cardamineae</taxon>
        <taxon>Cardamine</taxon>
    </lineage>
</organism>
<gene>
    <name evidence="2" type="ORF">V5N11_019506</name>
</gene>
<sequence length="188" mass="21627">MSLTVAKRLVYEDYKPSNISLVFADRTIRRPYGMLENLRLQIGHVEVPTDFIVMEIDEEPRDPLILWRPFLVSAGAMIDTRRRLINLHLGDVLVMKFDITRATRKPTIDGQLFSIKGTEDEASPNEVSNNFFESLGWMNQRDYLSEEDTYMRNYALETQLEDPTRESVDVEEMLSDQGSSTAGLEDTT</sequence>
<protein>
    <submittedName>
        <fullName evidence="2">Uncharacterized protein</fullName>
    </submittedName>
</protein>
<comment type="caution">
    <text evidence="2">The sequence shown here is derived from an EMBL/GenBank/DDBJ whole genome shotgun (WGS) entry which is preliminary data.</text>
</comment>
<feature type="region of interest" description="Disordered" evidence="1">
    <location>
        <begin position="161"/>
        <end position="188"/>
    </location>
</feature>
<dbReference type="CDD" id="cd00303">
    <property type="entry name" value="retropepsin_like"/>
    <property type="match status" value="1"/>
</dbReference>
<keyword evidence="3" id="KW-1185">Reference proteome</keyword>
<dbReference type="PANTHER" id="PTHR33067">
    <property type="entry name" value="RNA-DIRECTED DNA POLYMERASE-RELATED"/>
    <property type="match status" value="1"/>
</dbReference>
<dbReference type="AlphaFoldDB" id="A0ABD0ZY61"/>
<evidence type="ECO:0000313" key="2">
    <source>
        <dbReference type="EMBL" id="KAL1199563.1"/>
    </source>
</evidence>
<evidence type="ECO:0000313" key="3">
    <source>
        <dbReference type="Proteomes" id="UP001558713"/>
    </source>
</evidence>
<dbReference type="Proteomes" id="UP001558713">
    <property type="component" value="Unassembled WGS sequence"/>
</dbReference>
<accession>A0ABD0ZY61</accession>
<proteinExistence type="predicted"/>
<dbReference type="EMBL" id="JBANAX010000639">
    <property type="protein sequence ID" value="KAL1199563.1"/>
    <property type="molecule type" value="Genomic_DNA"/>
</dbReference>
<dbReference type="InterPro" id="IPR021109">
    <property type="entry name" value="Peptidase_aspartic_dom_sf"/>
</dbReference>
<dbReference type="Gene3D" id="2.40.70.10">
    <property type="entry name" value="Acid Proteases"/>
    <property type="match status" value="1"/>
</dbReference>
<name>A0ABD0ZY61_CARAN</name>